<reference evidence="1 2" key="1">
    <citation type="submission" date="2019-10" db="EMBL/GenBank/DDBJ databases">
        <title>Poseidonibacter ostreae sp. nov., isolated from the gut of the Ostrea denselamellosa.</title>
        <authorList>
            <person name="Choi A."/>
        </authorList>
    </citation>
    <scope>NUCLEOTIDE SEQUENCE [LARGE SCALE GENOMIC DNA]</scope>
    <source>
        <strain evidence="1 2">SJOD-M-33</strain>
    </source>
</reference>
<evidence type="ECO:0000313" key="2">
    <source>
        <dbReference type="Proteomes" id="UP000472839"/>
    </source>
</evidence>
<dbReference type="AlphaFoldDB" id="A0A6L4WWX2"/>
<gene>
    <name evidence="1" type="ORF">GBG19_00645</name>
</gene>
<dbReference type="EMBL" id="WFKK01000001">
    <property type="protein sequence ID" value="KAB7891377.1"/>
    <property type="molecule type" value="Genomic_DNA"/>
</dbReference>
<comment type="caution">
    <text evidence="1">The sequence shown here is derived from an EMBL/GenBank/DDBJ whole genome shotgun (WGS) entry which is preliminary data.</text>
</comment>
<accession>A0A6L4WWX2</accession>
<sequence length="101" mass="11778">MLKTSSGYQDFFYDGKDAVDFFLEKKETQKRNRRALIENRNGLGNTKVIDEVGDFFLSVEAYKDYKEYYIHKQDENGLINMIDNSNVSSFIQSQFKKIAVA</sequence>
<protein>
    <submittedName>
        <fullName evidence="1">Uncharacterized protein</fullName>
    </submittedName>
</protein>
<evidence type="ECO:0000313" key="1">
    <source>
        <dbReference type="EMBL" id="KAB7891377.1"/>
    </source>
</evidence>
<proteinExistence type="predicted"/>
<organism evidence="1 2">
    <name type="scientific">Poseidonibacter ostreae</name>
    <dbReference type="NCBI Taxonomy" id="2654171"/>
    <lineage>
        <taxon>Bacteria</taxon>
        <taxon>Pseudomonadati</taxon>
        <taxon>Campylobacterota</taxon>
        <taxon>Epsilonproteobacteria</taxon>
        <taxon>Campylobacterales</taxon>
        <taxon>Arcobacteraceae</taxon>
        <taxon>Poseidonibacter</taxon>
    </lineage>
</organism>
<dbReference type="Proteomes" id="UP000472839">
    <property type="component" value="Unassembled WGS sequence"/>
</dbReference>
<name>A0A6L4WWX2_9BACT</name>
<dbReference type="RefSeq" id="WP_152279480.1">
    <property type="nucleotide sequence ID" value="NZ_WFKK01000001.1"/>
</dbReference>